<feature type="transmembrane region" description="Helical" evidence="5">
    <location>
        <begin position="97"/>
        <end position="116"/>
    </location>
</feature>
<gene>
    <name evidence="7" type="ORF">EV189_3654</name>
</gene>
<comment type="subcellular location">
    <subcellularLocation>
        <location evidence="1">Cell membrane</location>
        <topology evidence="1">Multi-pass membrane protein</topology>
    </subcellularLocation>
</comment>
<feature type="transmembrane region" description="Helical" evidence="5">
    <location>
        <begin position="433"/>
        <end position="451"/>
    </location>
</feature>
<accession>A0A4Q7NBD6</accession>
<evidence type="ECO:0000256" key="1">
    <source>
        <dbReference type="ARBA" id="ARBA00004651"/>
    </source>
</evidence>
<dbReference type="InterPro" id="IPR020846">
    <property type="entry name" value="MFS_dom"/>
</dbReference>
<evidence type="ECO:0000256" key="3">
    <source>
        <dbReference type="ARBA" id="ARBA00022989"/>
    </source>
</evidence>
<evidence type="ECO:0000313" key="7">
    <source>
        <dbReference type="EMBL" id="RZS80173.1"/>
    </source>
</evidence>
<dbReference type="GO" id="GO:0005886">
    <property type="term" value="C:plasma membrane"/>
    <property type="evidence" value="ECO:0007669"/>
    <property type="project" value="UniProtKB-SubCell"/>
</dbReference>
<dbReference type="PANTHER" id="PTHR42718:SF39">
    <property type="entry name" value="ACTINORHODIN TRANSPORTER-RELATED"/>
    <property type="match status" value="1"/>
</dbReference>
<reference evidence="7 8" key="1">
    <citation type="submission" date="2019-02" db="EMBL/GenBank/DDBJ databases">
        <title>Genomic Encyclopedia of Type Strains, Phase IV (KMG-IV): sequencing the most valuable type-strain genomes for metagenomic binning, comparative biology and taxonomic classification.</title>
        <authorList>
            <person name="Goeker M."/>
        </authorList>
    </citation>
    <scope>NUCLEOTIDE SEQUENCE [LARGE SCALE GENOMIC DNA]</scope>
    <source>
        <strain evidence="7 8">DSM 45622</strain>
    </source>
</reference>
<dbReference type="Gene3D" id="1.20.1250.20">
    <property type="entry name" value="MFS general substrate transporter like domains"/>
    <property type="match status" value="1"/>
</dbReference>
<evidence type="ECO:0000313" key="8">
    <source>
        <dbReference type="Proteomes" id="UP000293638"/>
    </source>
</evidence>
<dbReference type="GO" id="GO:0022857">
    <property type="term" value="F:transmembrane transporter activity"/>
    <property type="evidence" value="ECO:0007669"/>
    <property type="project" value="InterPro"/>
</dbReference>
<feature type="transmembrane region" description="Helical" evidence="5">
    <location>
        <begin position="247"/>
        <end position="268"/>
    </location>
</feature>
<feature type="transmembrane region" description="Helical" evidence="5">
    <location>
        <begin position="122"/>
        <end position="143"/>
    </location>
</feature>
<feature type="transmembrane region" description="Helical" evidence="5">
    <location>
        <begin position="221"/>
        <end position="241"/>
    </location>
</feature>
<feature type="transmembrane region" description="Helical" evidence="5">
    <location>
        <begin position="296"/>
        <end position="317"/>
    </location>
</feature>
<keyword evidence="4 5" id="KW-0472">Membrane</keyword>
<feature type="transmembrane region" description="Helical" evidence="5">
    <location>
        <begin position="155"/>
        <end position="178"/>
    </location>
</feature>
<dbReference type="Pfam" id="PF07690">
    <property type="entry name" value="MFS_1"/>
    <property type="match status" value="1"/>
</dbReference>
<feature type="transmembrane region" description="Helical" evidence="5">
    <location>
        <begin position="190"/>
        <end position="209"/>
    </location>
</feature>
<dbReference type="InterPro" id="IPR036259">
    <property type="entry name" value="MFS_trans_sf"/>
</dbReference>
<dbReference type="Gene3D" id="1.20.1720.10">
    <property type="entry name" value="Multidrug resistance protein D"/>
    <property type="match status" value="1"/>
</dbReference>
<dbReference type="AlphaFoldDB" id="A0A4Q7NBD6"/>
<dbReference type="EMBL" id="SGXD01000005">
    <property type="protein sequence ID" value="RZS80173.1"/>
    <property type="molecule type" value="Genomic_DNA"/>
</dbReference>
<sequence length="488" mass="50241">MTTTTSDRPVLADPAPAADPTSAGVAHPWLGLAVVLAAMIVDILDSTILNVGAASIKRDLGMSSSAVEWVAASYTLAMSVGLMTGGRLGDLLGRRRMLLAGIAGFLGTSIACALAWSGPSLIAFRVLQGLSAAVVTPQVFGLIRDLFPGPRMAKAFAVLGPVIGVSTILGPVVAGGLLDLDPFGTGWRSLFLINVPVAVGALVVGASVLPARPAEARQVRFDVLGTVMLAGVSLLLVFPLVDGRSLGWPLWIFGLLAATVPVLALFVGHQRRRVRDGKDPLVEVSVLRKRSYVSGVLFVMAFFAVVVGFPLTVGLFLQVGLGMTPMHASLVLSASAVGAFLGTAVGAWAATAVGRPILHIGLVIMAVGTGILLLALHGAAVGDVSTWDLAPGLGVFGLGSGMIFVPLFSIVTGDIDDHEVGSASALLESMQQLGASVGIAVLATLYFSSLSSGSPVRATERCLEVTLAFLATTFVAGWFLPRRARAHS</sequence>
<evidence type="ECO:0000259" key="6">
    <source>
        <dbReference type="PROSITE" id="PS50850"/>
    </source>
</evidence>
<evidence type="ECO:0000256" key="4">
    <source>
        <dbReference type="ARBA" id="ARBA00023136"/>
    </source>
</evidence>
<keyword evidence="2 5" id="KW-0812">Transmembrane</keyword>
<protein>
    <submittedName>
        <fullName evidence="7">Putative MFS family arabinose efflux permease</fullName>
    </submittedName>
</protein>
<organism evidence="7 8">
    <name type="scientific">Motilibacter rhizosphaerae</name>
    <dbReference type="NCBI Taxonomy" id="598652"/>
    <lineage>
        <taxon>Bacteria</taxon>
        <taxon>Bacillati</taxon>
        <taxon>Actinomycetota</taxon>
        <taxon>Actinomycetes</taxon>
        <taxon>Motilibacterales</taxon>
        <taxon>Motilibacteraceae</taxon>
        <taxon>Motilibacter</taxon>
    </lineage>
</organism>
<feature type="domain" description="Major facilitator superfamily (MFS) profile" evidence="6">
    <location>
        <begin position="31"/>
        <end position="485"/>
    </location>
</feature>
<evidence type="ECO:0000256" key="2">
    <source>
        <dbReference type="ARBA" id="ARBA00022692"/>
    </source>
</evidence>
<evidence type="ECO:0000256" key="5">
    <source>
        <dbReference type="SAM" id="Phobius"/>
    </source>
</evidence>
<name>A0A4Q7NBD6_9ACTN</name>
<feature type="transmembrane region" description="Helical" evidence="5">
    <location>
        <begin position="357"/>
        <end position="380"/>
    </location>
</feature>
<feature type="transmembrane region" description="Helical" evidence="5">
    <location>
        <begin position="392"/>
        <end position="412"/>
    </location>
</feature>
<dbReference type="Proteomes" id="UP000293638">
    <property type="component" value="Unassembled WGS sequence"/>
</dbReference>
<proteinExistence type="predicted"/>
<dbReference type="SUPFAM" id="SSF103473">
    <property type="entry name" value="MFS general substrate transporter"/>
    <property type="match status" value="2"/>
</dbReference>
<keyword evidence="3 5" id="KW-1133">Transmembrane helix</keyword>
<dbReference type="PROSITE" id="PS50850">
    <property type="entry name" value="MFS"/>
    <property type="match status" value="1"/>
</dbReference>
<dbReference type="CDD" id="cd17321">
    <property type="entry name" value="MFS_MMR_MDR_like"/>
    <property type="match status" value="1"/>
</dbReference>
<feature type="transmembrane region" description="Helical" evidence="5">
    <location>
        <begin position="29"/>
        <end position="53"/>
    </location>
</feature>
<feature type="transmembrane region" description="Helical" evidence="5">
    <location>
        <begin position="329"/>
        <end position="350"/>
    </location>
</feature>
<dbReference type="RefSeq" id="WP_130494374.1">
    <property type="nucleotide sequence ID" value="NZ_SGXD01000005.1"/>
</dbReference>
<comment type="caution">
    <text evidence="7">The sequence shown here is derived from an EMBL/GenBank/DDBJ whole genome shotgun (WGS) entry which is preliminary data.</text>
</comment>
<feature type="transmembrane region" description="Helical" evidence="5">
    <location>
        <begin position="463"/>
        <end position="480"/>
    </location>
</feature>
<dbReference type="PANTHER" id="PTHR42718">
    <property type="entry name" value="MAJOR FACILITATOR SUPERFAMILY MULTIDRUG TRANSPORTER MFSC"/>
    <property type="match status" value="1"/>
</dbReference>
<dbReference type="InterPro" id="IPR011701">
    <property type="entry name" value="MFS"/>
</dbReference>
<keyword evidence="8" id="KW-1185">Reference proteome</keyword>
<dbReference type="OrthoDB" id="7375466at2"/>